<evidence type="ECO:0000313" key="2">
    <source>
        <dbReference type="EMBL" id="TYH77181.1"/>
    </source>
</evidence>
<organism evidence="2 3">
    <name type="scientific">Gossypium tomentosum</name>
    <name type="common">Hawaiian cotton</name>
    <name type="synonym">Gossypium sandvicense</name>
    <dbReference type="NCBI Taxonomy" id="34277"/>
    <lineage>
        <taxon>Eukaryota</taxon>
        <taxon>Viridiplantae</taxon>
        <taxon>Streptophyta</taxon>
        <taxon>Embryophyta</taxon>
        <taxon>Tracheophyta</taxon>
        <taxon>Spermatophyta</taxon>
        <taxon>Magnoliopsida</taxon>
        <taxon>eudicotyledons</taxon>
        <taxon>Gunneridae</taxon>
        <taxon>Pentapetalae</taxon>
        <taxon>rosids</taxon>
        <taxon>malvids</taxon>
        <taxon>Malvales</taxon>
        <taxon>Malvaceae</taxon>
        <taxon>Malvoideae</taxon>
        <taxon>Gossypium</taxon>
    </lineage>
</organism>
<dbReference type="EMBL" id="CM017626">
    <property type="protein sequence ID" value="TYH77181.1"/>
    <property type="molecule type" value="Genomic_DNA"/>
</dbReference>
<protein>
    <submittedName>
        <fullName evidence="2">Uncharacterized protein</fullName>
    </submittedName>
</protein>
<proteinExistence type="predicted"/>
<dbReference type="AlphaFoldDB" id="A0A5D2LCU2"/>
<name>A0A5D2LCU2_GOSTO</name>
<sequence length="61" mass="6578">MPKSRLKSFKMSAKRFKTTRNLLVSSHQSSGWLSRPSYGASKKKGEGHEDPGSLACGAVAP</sequence>
<gene>
    <name evidence="2" type="ORF">ES332_D04G135100v1</name>
</gene>
<keyword evidence="3" id="KW-1185">Reference proteome</keyword>
<accession>A0A5D2LCU2</accession>
<feature type="region of interest" description="Disordered" evidence="1">
    <location>
        <begin position="25"/>
        <end position="61"/>
    </location>
</feature>
<evidence type="ECO:0000256" key="1">
    <source>
        <dbReference type="SAM" id="MobiDB-lite"/>
    </source>
</evidence>
<reference evidence="2 3" key="1">
    <citation type="submission" date="2019-07" db="EMBL/GenBank/DDBJ databases">
        <title>WGS assembly of Gossypium tomentosum.</title>
        <authorList>
            <person name="Chen Z.J."/>
            <person name="Sreedasyam A."/>
            <person name="Ando A."/>
            <person name="Song Q."/>
            <person name="De L."/>
            <person name="Hulse-Kemp A."/>
            <person name="Ding M."/>
            <person name="Ye W."/>
            <person name="Kirkbride R."/>
            <person name="Jenkins J."/>
            <person name="Plott C."/>
            <person name="Lovell J."/>
            <person name="Lin Y.-M."/>
            <person name="Vaughn R."/>
            <person name="Liu B."/>
            <person name="Li W."/>
            <person name="Simpson S."/>
            <person name="Scheffler B."/>
            <person name="Saski C."/>
            <person name="Grover C."/>
            <person name="Hu G."/>
            <person name="Conover J."/>
            <person name="Carlson J."/>
            <person name="Shu S."/>
            <person name="Boston L."/>
            <person name="Williams M."/>
            <person name="Peterson D."/>
            <person name="Mcgee K."/>
            <person name="Jones D."/>
            <person name="Wendel J."/>
            <person name="Stelly D."/>
            <person name="Grimwood J."/>
            <person name="Schmutz J."/>
        </authorList>
    </citation>
    <scope>NUCLEOTIDE SEQUENCE [LARGE SCALE GENOMIC DNA]</scope>
    <source>
        <strain evidence="2">7179.01</strain>
    </source>
</reference>
<evidence type="ECO:0000313" key="3">
    <source>
        <dbReference type="Proteomes" id="UP000322667"/>
    </source>
</evidence>
<dbReference type="Proteomes" id="UP000322667">
    <property type="component" value="Chromosome D04"/>
</dbReference>